<feature type="compositionally biased region" description="Basic and acidic residues" evidence="1">
    <location>
        <begin position="1"/>
        <end position="10"/>
    </location>
</feature>
<accession>A0A4Q9MCJ4</accession>
<feature type="non-terminal residue" evidence="2">
    <location>
        <position position="1"/>
    </location>
</feature>
<organism evidence="2">
    <name type="scientific">Dichomitus squalens</name>
    <dbReference type="NCBI Taxonomy" id="114155"/>
    <lineage>
        <taxon>Eukaryota</taxon>
        <taxon>Fungi</taxon>
        <taxon>Dikarya</taxon>
        <taxon>Basidiomycota</taxon>
        <taxon>Agaricomycotina</taxon>
        <taxon>Agaricomycetes</taxon>
        <taxon>Polyporales</taxon>
        <taxon>Polyporaceae</taxon>
        <taxon>Dichomitus</taxon>
    </lineage>
</organism>
<sequence>LRRRTANEGKHVRRQAPTQCDNPLQPLPPNPRPSESSSLCVKHESDGFFIIGGIDGGVVWIVCEVLQVRCDAVGMSGCCCGGGGGFTRCGWTEGRGLHDPVLDALRHVVDTAGSDVVWTAATVAMVIVRGIAPAETLLVNHSHPAGRPREASGTMMSVTGSVREVGRLRLDKDIGGCRGGEEDGLDLCQVWLRGSGEDVGTNRVVGRVEVHKKNVSDLCVRWVVPKVAEHGTSGEHSLNVAGHGLRGIVGDVIELTTSTDAVTHRGLFEMAAQRLP</sequence>
<reference evidence="2" key="1">
    <citation type="submission" date="2019-01" db="EMBL/GenBank/DDBJ databases">
        <title>Draft genome sequences of three monokaryotic isolates of the white-rot basidiomycete fungus Dichomitus squalens.</title>
        <authorList>
            <consortium name="DOE Joint Genome Institute"/>
            <person name="Lopez S.C."/>
            <person name="Andreopoulos B."/>
            <person name="Pangilinan J."/>
            <person name="Lipzen A."/>
            <person name="Riley R."/>
            <person name="Ahrendt S."/>
            <person name="Ng V."/>
            <person name="Barry K."/>
            <person name="Daum C."/>
            <person name="Grigoriev I.V."/>
            <person name="Hilden K.S."/>
            <person name="Makela M.R."/>
            <person name="de Vries R.P."/>
        </authorList>
    </citation>
    <scope>NUCLEOTIDE SEQUENCE [LARGE SCALE GENOMIC DNA]</scope>
    <source>
        <strain evidence="2">OM18370.1</strain>
    </source>
</reference>
<dbReference type="EMBL" id="ML143471">
    <property type="protein sequence ID" value="TBU24889.1"/>
    <property type="molecule type" value="Genomic_DNA"/>
</dbReference>
<dbReference type="AlphaFoldDB" id="A0A4Q9MCJ4"/>
<protein>
    <submittedName>
        <fullName evidence="2">Uncharacterized protein</fullName>
    </submittedName>
</protein>
<proteinExistence type="predicted"/>
<gene>
    <name evidence="2" type="ORF">BD311DRAFT_534378</name>
</gene>
<evidence type="ECO:0000256" key="1">
    <source>
        <dbReference type="SAM" id="MobiDB-lite"/>
    </source>
</evidence>
<dbReference type="Proteomes" id="UP000292957">
    <property type="component" value="Unassembled WGS sequence"/>
</dbReference>
<evidence type="ECO:0000313" key="2">
    <source>
        <dbReference type="EMBL" id="TBU24889.1"/>
    </source>
</evidence>
<name>A0A4Q9MCJ4_9APHY</name>
<feature type="region of interest" description="Disordered" evidence="1">
    <location>
        <begin position="1"/>
        <end position="39"/>
    </location>
</feature>